<feature type="domain" description="Biotin carboxylation" evidence="15">
    <location>
        <begin position="49"/>
        <end position="503"/>
    </location>
</feature>
<dbReference type="NCBIfam" id="NF009554">
    <property type="entry name" value="PRK12999.1"/>
    <property type="match status" value="1"/>
</dbReference>
<evidence type="ECO:0000256" key="11">
    <source>
        <dbReference type="PIRNR" id="PIRNR001594"/>
    </source>
</evidence>
<feature type="domain" description="Lipoyl-binding" evidence="13">
    <location>
        <begin position="1129"/>
        <end position="1204"/>
    </location>
</feature>
<dbReference type="SUPFAM" id="SSF51230">
    <property type="entry name" value="Single hybrid motif"/>
    <property type="match status" value="1"/>
</dbReference>
<feature type="domain" description="Pyruvate carboxyltransferase" evidence="16">
    <location>
        <begin position="592"/>
        <end position="860"/>
    </location>
</feature>
<dbReference type="InterPro" id="IPR011761">
    <property type="entry name" value="ATP-grasp"/>
</dbReference>
<keyword evidence="10" id="KW-0511">Multifunctional enzyme</keyword>
<dbReference type="InterPro" id="IPR005479">
    <property type="entry name" value="CPAse_ATP-bd"/>
</dbReference>
<dbReference type="SUPFAM" id="SSF89000">
    <property type="entry name" value="post-HMGL domain-like"/>
    <property type="match status" value="1"/>
</dbReference>
<comment type="catalytic activity">
    <reaction evidence="11">
        <text>hydrogencarbonate + pyruvate + ATP = oxaloacetate + ADP + phosphate + H(+)</text>
        <dbReference type="Rhea" id="RHEA:20844"/>
        <dbReference type="ChEBI" id="CHEBI:15361"/>
        <dbReference type="ChEBI" id="CHEBI:15378"/>
        <dbReference type="ChEBI" id="CHEBI:16452"/>
        <dbReference type="ChEBI" id="CHEBI:17544"/>
        <dbReference type="ChEBI" id="CHEBI:30616"/>
        <dbReference type="ChEBI" id="CHEBI:43474"/>
        <dbReference type="ChEBI" id="CHEBI:456216"/>
        <dbReference type="EC" id="6.4.1.1"/>
    </reaction>
</comment>
<dbReference type="CDD" id="cd06850">
    <property type="entry name" value="biotinyl_domain"/>
    <property type="match status" value="1"/>
</dbReference>
<dbReference type="InterPro" id="IPR016185">
    <property type="entry name" value="PreATP-grasp_dom_sf"/>
</dbReference>
<evidence type="ECO:0000259" key="16">
    <source>
        <dbReference type="PROSITE" id="PS50991"/>
    </source>
</evidence>
<dbReference type="Gene3D" id="3.20.20.70">
    <property type="entry name" value="Aldolase class I"/>
    <property type="match status" value="1"/>
</dbReference>
<keyword evidence="6" id="KW-0479">Metal-binding</keyword>
<evidence type="ECO:0000256" key="1">
    <source>
        <dbReference type="ARBA" id="ARBA00001953"/>
    </source>
</evidence>
<dbReference type="InterPro" id="IPR005482">
    <property type="entry name" value="Biotin_COase_C"/>
</dbReference>
<feature type="compositionally biased region" description="Low complexity" evidence="12">
    <location>
        <begin position="33"/>
        <end position="43"/>
    </location>
</feature>
<keyword evidence="4" id="KW-0312">Gluconeogenesis</keyword>
<dbReference type="InterPro" id="IPR013785">
    <property type="entry name" value="Aldolase_TIM"/>
</dbReference>
<dbReference type="Pfam" id="PF00364">
    <property type="entry name" value="Biotin_lipoyl"/>
    <property type="match status" value="1"/>
</dbReference>
<dbReference type="InterPro" id="IPR003379">
    <property type="entry name" value="Carboxylase_cons_dom"/>
</dbReference>
<dbReference type="PIRSF" id="PIRSF001594">
    <property type="entry name" value="Pyruv_carbox"/>
    <property type="match status" value="1"/>
</dbReference>
<evidence type="ECO:0000256" key="6">
    <source>
        <dbReference type="ARBA" id="ARBA00022723"/>
    </source>
</evidence>
<comment type="caution">
    <text evidence="17">The sequence shown here is derived from an EMBL/GenBank/DDBJ whole genome shotgun (WGS) entry which is preliminary data.</text>
</comment>
<dbReference type="PROSITE" id="PS50979">
    <property type="entry name" value="BC"/>
    <property type="match status" value="1"/>
</dbReference>
<proteinExistence type="predicted"/>
<dbReference type="SUPFAM" id="SSF56059">
    <property type="entry name" value="Glutathione synthetase ATP-binding domain-like"/>
    <property type="match status" value="1"/>
</dbReference>
<dbReference type="Pfam" id="PF00682">
    <property type="entry name" value="HMGL-like"/>
    <property type="match status" value="1"/>
</dbReference>
<dbReference type="PANTHER" id="PTHR43778:SF2">
    <property type="entry name" value="PYRUVATE CARBOXYLASE, MITOCHONDRIAL"/>
    <property type="match status" value="1"/>
</dbReference>
<dbReference type="GO" id="GO:0004736">
    <property type="term" value="F:pyruvate carboxylase activity"/>
    <property type="evidence" value="ECO:0007669"/>
    <property type="project" value="UniProtKB-EC"/>
</dbReference>
<evidence type="ECO:0000259" key="14">
    <source>
        <dbReference type="PROSITE" id="PS50975"/>
    </source>
</evidence>
<keyword evidence="17" id="KW-0670">Pyruvate</keyword>
<dbReference type="SUPFAM" id="SSF51569">
    <property type="entry name" value="Aldolase"/>
    <property type="match status" value="1"/>
</dbReference>
<organism evidence="17 18">
    <name type="scientific">Chelatococcus sambhunathii</name>
    <dbReference type="NCBI Taxonomy" id="363953"/>
    <lineage>
        <taxon>Bacteria</taxon>
        <taxon>Pseudomonadati</taxon>
        <taxon>Pseudomonadota</taxon>
        <taxon>Alphaproteobacteria</taxon>
        <taxon>Hyphomicrobiales</taxon>
        <taxon>Chelatococcaceae</taxon>
        <taxon>Chelatococcus</taxon>
    </lineage>
</organism>
<evidence type="ECO:0000313" key="17">
    <source>
        <dbReference type="EMBL" id="MDR4306335.1"/>
    </source>
</evidence>
<dbReference type="SUPFAM" id="SSF52440">
    <property type="entry name" value="PreATP-grasp domain"/>
    <property type="match status" value="1"/>
</dbReference>
<keyword evidence="8 11" id="KW-0067">ATP-binding</keyword>
<dbReference type="InterPro" id="IPR011053">
    <property type="entry name" value="Single_hybrid_motif"/>
</dbReference>
<dbReference type="InterPro" id="IPR055268">
    <property type="entry name" value="PCB-like"/>
</dbReference>
<dbReference type="Pfam" id="PF02785">
    <property type="entry name" value="Biotin_carb_C"/>
    <property type="match status" value="1"/>
</dbReference>
<dbReference type="PROSITE" id="PS00188">
    <property type="entry name" value="BIOTIN"/>
    <property type="match status" value="1"/>
</dbReference>
<keyword evidence="9 11" id="KW-0092">Biotin</keyword>
<dbReference type="PROSITE" id="PS50991">
    <property type="entry name" value="PYR_CT"/>
    <property type="match status" value="1"/>
</dbReference>
<evidence type="ECO:0000313" key="18">
    <source>
        <dbReference type="Proteomes" id="UP001181622"/>
    </source>
</evidence>
<dbReference type="InterPro" id="IPR011054">
    <property type="entry name" value="Rudment_hybrid_motif"/>
</dbReference>
<dbReference type="InterPro" id="IPR001882">
    <property type="entry name" value="Biotin_BS"/>
</dbReference>
<dbReference type="Pfam" id="PF02786">
    <property type="entry name" value="CPSase_L_D2"/>
    <property type="match status" value="1"/>
</dbReference>
<dbReference type="CDD" id="cd07937">
    <property type="entry name" value="DRE_TIM_PC_TC_5S"/>
    <property type="match status" value="1"/>
</dbReference>
<name>A0ABU1DEG4_9HYPH</name>
<dbReference type="PROSITE" id="PS00867">
    <property type="entry name" value="CPSASE_2"/>
    <property type="match status" value="1"/>
</dbReference>
<evidence type="ECO:0000256" key="10">
    <source>
        <dbReference type="ARBA" id="ARBA00023268"/>
    </source>
</evidence>
<keyword evidence="5 11" id="KW-0436">Ligase</keyword>
<dbReference type="Pfam" id="PF02436">
    <property type="entry name" value="PYC_OADA"/>
    <property type="match status" value="1"/>
</dbReference>
<dbReference type="Gene3D" id="2.40.50.100">
    <property type="match status" value="1"/>
</dbReference>
<evidence type="ECO:0000256" key="9">
    <source>
        <dbReference type="ARBA" id="ARBA00023267"/>
    </source>
</evidence>
<evidence type="ECO:0000256" key="8">
    <source>
        <dbReference type="ARBA" id="ARBA00022840"/>
    </source>
</evidence>
<dbReference type="InterPro" id="IPR011764">
    <property type="entry name" value="Biotin_carboxylation_dom"/>
</dbReference>
<dbReference type="SUPFAM" id="SSF51246">
    <property type="entry name" value="Rudiment single hybrid motif"/>
    <property type="match status" value="1"/>
</dbReference>
<evidence type="ECO:0000256" key="7">
    <source>
        <dbReference type="ARBA" id="ARBA00022741"/>
    </source>
</evidence>
<evidence type="ECO:0000259" key="13">
    <source>
        <dbReference type="PROSITE" id="PS50968"/>
    </source>
</evidence>
<sequence length="1205" mass="130642">MSAGKSPLSKKTSSGTKPAAARTVSAKGRKAASKAGAPAAEDAPMTPRKITKLLVANRSEIAIRVFRAATELGIRTVAIYAEEDKLSLHRFKADEAYQVGKGMGPLEAYLSIPEVIRVAKDAGVDAIHPGYGFLSESPEFAEACAGAGILFVGPSADTMRALGNKVAARNLAIACGVPVMPATDPLPDDDKEIKRLAEEIGLPVMLKASWGGGGRGMRVIRDMAKLPQEVKNAKREAKSAFGKDDVYLEKLVEKARHVEVQILGDRHGNAVHLFERDCSVQRRHQKVVERAPAPYLDDARRAALCQSALKLARATDYLGAGTVEYLMDADTGEFYFIEVNPRVQVEHTVTEVVTGVDIVKAQIRLVEGAAIGSEESGVPAQDQLRLNGHALQCRVTTENPEDNFIPDYGRISAYRGAMGFGIRIDGGTAYSGAVITRFYDPLLEKVTAWAPTPEEASKRMSRALREYRIRGVATNLAFLENVVEHPIFLAGETTTRFIDDTPELFEFSKRQDRATRLLTYIADVTVNGHPETKDRAKPKPGALAPKAPIFATAKDGEGPASGHLDLAPGSRQLLDKLGPKKFGEWMRKQKAVLVTDTTMRDAHQSLLATRMRTFDIAASAASYATGLPNLLSLECWGGATFDVAMRFLTEDPWERLAKIREGAPNILLQCLVRGSNGVGYANYPDNVVTRFIHEAAANGMDVFRVFDCLNWLDNMQVTIDAVNEAGKLCEASICYTADIFDASRSKYDLKYYVKLAKKLEKSGAHVLCVKDMAGLLKPAAARVLIKALREEIGLPVHLHTHDTSGVAGASVLAAVDAGVDAIDVATDAMSGMTSQACLGSVAAALKGSPRDPGLDPDAIREISLYWEAARAQYAAFESDLLAPASEVYLHEMPGGQFTNLKEQARSMGLERRWNEVAKTYRDVNDMFGDIIKVTPTSKVVGDMALVMVSAGLTRAEVEDPKVEVSFPESVVQLMKGELSMPPDGFPEKIQKKVLKGEKPLKERAGALMKPADFDAVRKEAEEKVERKITDAELASYLMYPKVFSDYAAQEKKYGPVSCLPTPTFFYGLNPGDEISVEIERGKVLVIRCQGVGDTDEEGQVRVFFELNGQPRSVKVPNRTAANVREARKKATDGDTAHVAAPMPGIISTVSAKEGQKVEQGDVVCSIEAMKMETALHAERGGVIKEVLVSPGTPVDAKDLLVVIGD</sequence>
<dbReference type="PROSITE" id="PS50968">
    <property type="entry name" value="BIOTINYL_LIPOYL"/>
    <property type="match status" value="1"/>
</dbReference>
<dbReference type="InterPro" id="IPR005930">
    <property type="entry name" value="Pyruv_COase"/>
</dbReference>
<dbReference type="InterPro" id="IPR005481">
    <property type="entry name" value="BC-like_N"/>
</dbReference>
<dbReference type="Gene3D" id="3.30.470.20">
    <property type="entry name" value="ATP-grasp fold, B domain"/>
    <property type="match status" value="1"/>
</dbReference>
<evidence type="ECO:0000256" key="4">
    <source>
        <dbReference type="ARBA" id="ARBA00022432"/>
    </source>
</evidence>
<comment type="cofactor">
    <cofactor evidence="1 11">
        <name>biotin</name>
        <dbReference type="ChEBI" id="CHEBI:57586"/>
    </cofactor>
</comment>
<feature type="domain" description="ATP-grasp" evidence="14">
    <location>
        <begin position="169"/>
        <end position="367"/>
    </location>
</feature>
<dbReference type="EC" id="6.4.1.1" evidence="3 11"/>
<comment type="pathway">
    <text evidence="2">Carbohydrate biosynthesis; gluconeogenesis.</text>
</comment>
<dbReference type="PROSITE" id="PS50975">
    <property type="entry name" value="ATP_GRASP"/>
    <property type="match status" value="1"/>
</dbReference>
<dbReference type="SMART" id="SM00878">
    <property type="entry name" value="Biotin_carb_C"/>
    <property type="match status" value="1"/>
</dbReference>
<evidence type="ECO:0000256" key="12">
    <source>
        <dbReference type="SAM" id="MobiDB-lite"/>
    </source>
</evidence>
<dbReference type="InterPro" id="IPR000089">
    <property type="entry name" value="Biotin_lipoyl"/>
</dbReference>
<keyword evidence="18" id="KW-1185">Reference proteome</keyword>
<reference evidence="17" key="1">
    <citation type="submission" date="2020-10" db="EMBL/GenBank/DDBJ databases">
        <authorList>
            <person name="Abbas A."/>
            <person name="Razzaq R."/>
            <person name="Waqas M."/>
            <person name="Abbas N."/>
            <person name="Nielsen T.K."/>
            <person name="Hansen L.H."/>
            <person name="Hussain S."/>
            <person name="Shahid M."/>
        </authorList>
    </citation>
    <scope>NUCLEOTIDE SEQUENCE</scope>
    <source>
        <strain evidence="17">S14</strain>
    </source>
</reference>
<evidence type="ECO:0000256" key="5">
    <source>
        <dbReference type="ARBA" id="ARBA00022598"/>
    </source>
</evidence>
<dbReference type="Pfam" id="PF00289">
    <property type="entry name" value="Biotin_carb_N"/>
    <property type="match status" value="1"/>
</dbReference>
<evidence type="ECO:0000256" key="3">
    <source>
        <dbReference type="ARBA" id="ARBA00013057"/>
    </source>
</evidence>
<dbReference type="Gene3D" id="3.10.600.10">
    <property type="entry name" value="pyruvate carboxylase f1077a mutant domain"/>
    <property type="match status" value="2"/>
</dbReference>
<feature type="region of interest" description="Disordered" evidence="12">
    <location>
        <begin position="1"/>
        <end position="43"/>
    </location>
</feature>
<comment type="function">
    <text evidence="11">Catalyzes a 2-step reaction, involving the ATP-dependent carboxylation of the covalently attached biotin in the first step and the transfer of the carboxyl group to pyruvate in the second.</text>
</comment>
<dbReference type="InterPro" id="IPR000891">
    <property type="entry name" value="PYR_CT"/>
</dbReference>
<keyword evidence="7 11" id="KW-0547">Nucleotide-binding</keyword>
<evidence type="ECO:0000256" key="2">
    <source>
        <dbReference type="ARBA" id="ARBA00004742"/>
    </source>
</evidence>
<protein>
    <recommendedName>
        <fullName evidence="3 11">Pyruvate carboxylase</fullName>
        <ecNumber evidence="3 11">6.4.1.1</ecNumber>
    </recommendedName>
</protein>
<dbReference type="Proteomes" id="UP001181622">
    <property type="component" value="Unassembled WGS sequence"/>
</dbReference>
<dbReference type="NCBIfam" id="NF006761">
    <property type="entry name" value="PRK09282.1"/>
    <property type="match status" value="1"/>
</dbReference>
<dbReference type="EMBL" id="JADBEO010000011">
    <property type="protein sequence ID" value="MDR4306335.1"/>
    <property type="molecule type" value="Genomic_DNA"/>
</dbReference>
<dbReference type="NCBIfam" id="TIGR01235">
    <property type="entry name" value="pyruv_carbox"/>
    <property type="match status" value="1"/>
</dbReference>
<evidence type="ECO:0000259" key="15">
    <source>
        <dbReference type="PROSITE" id="PS50979"/>
    </source>
</evidence>
<dbReference type="PANTHER" id="PTHR43778">
    <property type="entry name" value="PYRUVATE CARBOXYLASE"/>
    <property type="match status" value="1"/>
</dbReference>
<gene>
    <name evidence="17" type="primary">pyc</name>
    <name evidence="17" type="ORF">IHQ68_06855</name>
</gene>
<accession>A0ABU1DEG4</accession>